<keyword evidence="2" id="KW-1185">Reference proteome</keyword>
<reference evidence="1 2" key="1">
    <citation type="submission" date="2020-06" db="EMBL/GenBank/DDBJ databases">
        <authorList>
            <person name="Li R."/>
            <person name="Bekaert M."/>
        </authorList>
    </citation>
    <scope>NUCLEOTIDE SEQUENCE [LARGE SCALE GENOMIC DNA]</scope>
    <source>
        <strain evidence="2">wild</strain>
    </source>
</reference>
<proteinExistence type="predicted"/>
<dbReference type="PANTHER" id="PTHR19446">
    <property type="entry name" value="REVERSE TRANSCRIPTASES"/>
    <property type="match status" value="1"/>
</dbReference>
<gene>
    <name evidence="1" type="ORF">MCOR_41977</name>
</gene>
<evidence type="ECO:0008006" key="3">
    <source>
        <dbReference type="Google" id="ProtNLM"/>
    </source>
</evidence>
<dbReference type="OrthoDB" id="6118957at2759"/>
<accession>A0A6J8DJ37</accession>
<protein>
    <recommendedName>
        <fullName evidence="3">Reverse transcriptase domain-containing protein</fullName>
    </recommendedName>
</protein>
<sequence length="165" mass="18951">MLDPLYQSNEDLNSIITLEEITTKVVRAAKNGKSTGIDEIPYEVLKFPNVIQVHQCLFQLIFETSIIPSIWRKAILYLILKDRTSDKRVPLNNRGISLQSCISKPYSAFIANRLISYLEENSILADKQNGFRKHRSCEDHVFTLNSIVRNNDSVLAMFFRSKESV</sequence>
<organism evidence="1 2">
    <name type="scientific">Mytilus coruscus</name>
    <name type="common">Sea mussel</name>
    <dbReference type="NCBI Taxonomy" id="42192"/>
    <lineage>
        <taxon>Eukaryota</taxon>
        <taxon>Metazoa</taxon>
        <taxon>Spiralia</taxon>
        <taxon>Lophotrochozoa</taxon>
        <taxon>Mollusca</taxon>
        <taxon>Bivalvia</taxon>
        <taxon>Autobranchia</taxon>
        <taxon>Pteriomorphia</taxon>
        <taxon>Mytilida</taxon>
        <taxon>Mytiloidea</taxon>
        <taxon>Mytilidae</taxon>
        <taxon>Mytilinae</taxon>
        <taxon>Mytilus</taxon>
    </lineage>
</organism>
<evidence type="ECO:0000313" key="2">
    <source>
        <dbReference type="Proteomes" id="UP000507470"/>
    </source>
</evidence>
<name>A0A6J8DJ37_MYTCO</name>
<dbReference type="Proteomes" id="UP000507470">
    <property type="component" value="Unassembled WGS sequence"/>
</dbReference>
<evidence type="ECO:0000313" key="1">
    <source>
        <dbReference type="EMBL" id="CAC5408598.1"/>
    </source>
</evidence>
<dbReference type="AlphaFoldDB" id="A0A6J8DJ37"/>
<dbReference type="EMBL" id="CACVKT020007571">
    <property type="protein sequence ID" value="CAC5408598.1"/>
    <property type="molecule type" value="Genomic_DNA"/>
</dbReference>